<dbReference type="SUPFAM" id="SSF161098">
    <property type="entry name" value="MetI-like"/>
    <property type="match status" value="1"/>
</dbReference>
<keyword evidence="10" id="KW-1185">Reference proteome</keyword>
<dbReference type="GO" id="GO:0005886">
    <property type="term" value="C:plasma membrane"/>
    <property type="evidence" value="ECO:0007669"/>
    <property type="project" value="UniProtKB-SubCell"/>
</dbReference>
<feature type="domain" description="ABC transmembrane type-1" evidence="8">
    <location>
        <begin position="75"/>
        <end position="265"/>
    </location>
</feature>
<evidence type="ECO:0000256" key="5">
    <source>
        <dbReference type="ARBA" id="ARBA00022989"/>
    </source>
</evidence>
<dbReference type="Proteomes" id="UP001141950">
    <property type="component" value="Unassembled WGS sequence"/>
</dbReference>
<accession>A0A9X2S941</accession>
<keyword evidence="6 7" id="KW-0472">Membrane</keyword>
<evidence type="ECO:0000256" key="7">
    <source>
        <dbReference type="RuleBase" id="RU363032"/>
    </source>
</evidence>
<sequence length="280" mass="31603">MNNTLHGKPMVWKLINTVLLALISIIMIAPVLWMVSTSLKFESEVFNFPIQWIPESVTWDNYQKAFTEFPYLNWYFNTIRNTAIIVFSILLVSSMAGFAFAKIQFKGKNLIFIAYIASLMIPGEMRLIPQFMLYKELGLINTTWAVVLPWMLFVAFAIFLMKQAFTAVPDELIEAAKIDGCGYFKMYAVITLPLVKSTLVALGILSFTWGWNDYTAPLIYIQDIQKQVLTVGIASFKAQYASNYALQMAGATMALVPVILVYLIAQKYFTEGIAQSGIKG</sequence>
<comment type="similarity">
    <text evidence="7">Belongs to the binding-protein-dependent transport system permease family.</text>
</comment>
<protein>
    <submittedName>
        <fullName evidence="9">Carbohydrate ABC transporter permease</fullName>
    </submittedName>
</protein>
<dbReference type="InterPro" id="IPR000515">
    <property type="entry name" value="MetI-like"/>
</dbReference>
<dbReference type="PANTHER" id="PTHR43744">
    <property type="entry name" value="ABC TRANSPORTER PERMEASE PROTEIN MG189-RELATED-RELATED"/>
    <property type="match status" value="1"/>
</dbReference>
<dbReference type="PROSITE" id="PS50928">
    <property type="entry name" value="ABC_TM1"/>
    <property type="match status" value="1"/>
</dbReference>
<feature type="transmembrane region" description="Helical" evidence="7">
    <location>
        <begin position="12"/>
        <end position="35"/>
    </location>
</feature>
<evidence type="ECO:0000256" key="4">
    <source>
        <dbReference type="ARBA" id="ARBA00022692"/>
    </source>
</evidence>
<feature type="transmembrane region" description="Helical" evidence="7">
    <location>
        <begin position="186"/>
        <end position="209"/>
    </location>
</feature>
<feature type="transmembrane region" description="Helical" evidence="7">
    <location>
        <begin position="112"/>
        <end position="132"/>
    </location>
</feature>
<evidence type="ECO:0000256" key="1">
    <source>
        <dbReference type="ARBA" id="ARBA00004651"/>
    </source>
</evidence>
<evidence type="ECO:0000256" key="2">
    <source>
        <dbReference type="ARBA" id="ARBA00022448"/>
    </source>
</evidence>
<dbReference type="EMBL" id="JANIPJ010000008">
    <property type="protein sequence ID" value="MCR2804740.1"/>
    <property type="molecule type" value="Genomic_DNA"/>
</dbReference>
<dbReference type="PANTHER" id="PTHR43744:SF12">
    <property type="entry name" value="ABC TRANSPORTER PERMEASE PROTEIN MG189-RELATED"/>
    <property type="match status" value="1"/>
</dbReference>
<dbReference type="GO" id="GO:0055085">
    <property type="term" value="P:transmembrane transport"/>
    <property type="evidence" value="ECO:0007669"/>
    <property type="project" value="InterPro"/>
</dbReference>
<evidence type="ECO:0000256" key="3">
    <source>
        <dbReference type="ARBA" id="ARBA00022475"/>
    </source>
</evidence>
<evidence type="ECO:0000259" key="8">
    <source>
        <dbReference type="PROSITE" id="PS50928"/>
    </source>
</evidence>
<feature type="transmembrane region" description="Helical" evidence="7">
    <location>
        <begin position="144"/>
        <end position="165"/>
    </location>
</feature>
<comment type="caution">
    <text evidence="9">The sequence shown here is derived from an EMBL/GenBank/DDBJ whole genome shotgun (WGS) entry which is preliminary data.</text>
</comment>
<keyword evidence="4 7" id="KW-0812">Transmembrane</keyword>
<evidence type="ECO:0000256" key="6">
    <source>
        <dbReference type="ARBA" id="ARBA00023136"/>
    </source>
</evidence>
<keyword evidence="3" id="KW-1003">Cell membrane</keyword>
<feature type="transmembrane region" description="Helical" evidence="7">
    <location>
        <begin position="244"/>
        <end position="265"/>
    </location>
</feature>
<keyword evidence="2 7" id="KW-0813">Transport</keyword>
<dbReference type="InterPro" id="IPR035906">
    <property type="entry name" value="MetI-like_sf"/>
</dbReference>
<dbReference type="AlphaFoldDB" id="A0A9X2S941"/>
<comment type="subcellular location">
    <subcellularLocation>
        <location evidence="1 7">Cell membrane</location>
        <topology evidence="1 7">Multi-pass membrane protein</topology>
    </subcellularLocation>
</comment>
<organism evidence="9 10">
    <name type="scientific">Paenibacillus soyae</name>
    <dbReference type="NCBI Taxonomy" id="2969249"/>
    <lineage>
        <taxon>Bacteria</taxon>
        <taxon>Bacillati</taxon>
        <taxon>Bacillota</taxon>
        <taxon>Bacilli</taxon>
        <taxon>Bacillales</taxon>
        <taxon>Paenibacillaceae</taxon>
        <taxon>Paenibacillus</taxon>
    </lineage>
</organism>
<evidence type="ECO:0000313" key="10">
    <source>
        <dbReference type="Proteomes" id="UP001141950"/>
    </source>
</evidence>
<evidence type="ECO:0000313" key="9">
    <source>
        <dbReference type="EMBL" id="MCR2804740.1"/>
    </source>
</evidence>
<dbReference type="CDD" id="cd06261">
    <property type="entry name" value="TM_PBP2"/>
    <property type="match status" value="1"/>
</dbReference>
<feature type="transmembrane region" description="Helical" evidence="7">
    <location>
        <begin position="79"/>
        <end position="100"/>
    </location>
</feature>
<dbReference type="Gene3D" id="1.10.3720.10">
    <property type="entry name" value="MetI-like"/>
    <property type="match status" value="1"/>
</dbReference>
<reference evidence="9" key="1">
    <citation type="submission" date="2022-08" db="EMBL/GenBank/DDBJ databases">
        <title>The genomic sequence of strain Paenibacillus sp. SCIV0701.</title>
        <authorList>
            <person name="Zhao H."/>
        </authorList>
    </citation>
    <scope>NUCLEOTIDE SEQUENCE</scope>
    <source>
        <strain evidence="9">SCIV0701</strain>
    </source>
</reference>
<gene>
    <name evidence="9" type="ORF">NQZ67_12705</name>
</gene>
<dbReference type="RefSeq" id="WP_257446018.1">
    <property type="nucleotide sequence ID" value="NZ_JANIPJ010000008.1"/>
</dbReference>
<proteinExistence type="inferred from homology"/>
<keyword evidence="5 7" id="KW-1133">Transmembrane helix</keyword>
<name>A0A9X2S941_9BACL</name>
<dbReference type="Pfam" id="PF00528">
    <property type="entry name" value="BPD_transp_1"/>
    <property type="match status" value="1"/>
</dbReference>